<reference evidence="2" key="1">
    <citation type="submission" date="2018-06" db="EMBL/GenBank/DDBJ databases">
        <authorList>
            <person name="Zhirakovskaya E."/>
        </authorList>
    </citation>
    <scope>NUCLEOTIDE SEQUENCE</scope>
</reference>
<dbReference type="AlphaFoldDB" id="A0A3B0XC64"/>
<keyword evidence="1" id="KW-0472">Membrane</keyword>
<protein>
    <submittedName>
        <fullName evidence="2">Uncharacterized protein</fullName>
    </submittedName>
</protein>
<name>A0A3B0XC64_9ZZZZ</name>
<dbReference type="EMBL" id="UOFG01000068">
    <property type="protein sequence ID" value="VAW59159.1"/>
    <property type="molecule type" value="Genomic_DNA"/>
</dbReference>
<evidence type="ECO:0000256" key="1">
    <source>
        <dbReference type="SAM" id="Phobius"/>
    </source>
</evidence>
<proteinExistence type="predicted"/>
<keyword evidence="1" id="KW-0812">Transmembrane</keyword>
<organism evidence="2">
    <name type="scientific">hydrothermal vent metagenome</name>
    <dbReference type="NCBI Taxonomy" id="652676"/>
    <lineage>
        <taxon>unclassified sequences</taxon>
        <taxon>metagenomes</taxon>
        <taxon>ecological metagenomes</taxon>
    </lineage>
</organism>
<gene>
    <name evidence="2" type="ORF">MNBD_GAMMA11-14</name>
</gene>
<keyword evidence="1" id="KW-1133">Transmembrane helix</keyword>
<accession>A0A3B0XC64</accession>
<evidence type="ECO:0000313" key="2">
    <source>
        <dbReference type="EMBL" id="VAW59159.1"/>
    </source>
</evidence>
<feature type="transmembrane region" description="Helical" evidence="1">
    <location>
        <begin position="7"/>
        <end position="26"/>
    </location>
</feature>
<sequence>MKKLLVYVLLLLVISGLWYCAIFFYADKIAASDVLVFSENLFPAISSLFSALALATMVYLLVLLSLDVKANRLSTELTVQSHKRHLEIIALTALIQECDTTLYRYDRWEEAGIKGDYMNAKTSVREKMNAYREKLEQIYEEIG</sequence>
<feature type="transmembrane region" description="Helical" evidence="1">
    <location>
        <begin position="41"/>
        <end position="64"/>
    </location>
</feature>